<dbReference type="Proteomes" id="UP000230069">
    <property type="component" value="Unassembled WGS sequence"/>
</dbReference>
<feature type="compositionally biased region" description="Polar residues" evidence="1">
    <location>
        <begin position="115"/>
        <end position="124"/>
    </location>
</feature>
<dbReference type="AlphaFoldDB" id="A0A2G5C9A2"/>
<feature type="compositionally biased region" description="Basic residues" evidence="1">
    <location>
        <begin position="36"/>
        <end position="45"/>
    </location>
</feature>
<reference evidence="2 3" key="1">
    <citation type="submission" date="2017-09" db="EMBL/GenBank/DDBJ databases">
        <title>WGS assembly of Aquilegia coerulea Goldsmith.</title>
        <authorList>
            <person name="Hodges S."/>
            <person name="Kramer E."/>
            <person name="Nordborg M."/>
            <person name="Tomkins J."/>
            <person name="Borevitz J."/>
            <person name="Derieg N."/>
            <person name="Yan J."/>
            <person name="Mihaltcheva S."/>
            <person name="Hayes R.D."/>
            <person name="Rokhsar D."/>
        </authorList>
    </citation>
    <scope>NUCLEOTIDE SEQUENCE [LARGE SCALE GENOMIC DNA]</scope>
    <source>
        <strain evidence="3">cv. Goldsmith</strain>
    </source>
</reference>
<dbReference type="OrthoDB" id="778084at2759"/>
<dbReference type="EMBL" id="KZ305092">
    <property type="protein sequence ID" value="PIA27858.1"/>
    <property type="molecule type" value="Genomic_DNA"/>
</dbReference>
<protein>
    <submittedName>
        <fullName evidence="2">Uncharacterized protein</fullName>
    </submittedName>
</protein>
<proteinExistence type="predicted"/>
<dbReference type="PANTHER" id="PTHR34660:SF7">
    <property type="entry name" value="DNA LIGASE-LIKE PROTEIN"/>
    <property type="match status" value="1"/>
</dbReference>
<dbReference type="STRING" id="218851.A0A2G5C9A2"/>
<sequence length="274" mass="31753">MSRCLPFPPSGYEKNGLSGEDLVEWIKKEREQAKRERQKARKERKREKDEKEKCRGILGNGKNEHSHENICAVDLNKVYHDDELISKVKDGEIEQSDESDMTEEHEKPHNDQMAYESSDNTQNSNKRKLQNLLTDGSIDCLEQPSSACSTSEEIEFPTELVPRQEQLLCSTSGRTDFGFLDDAELTPEIRSSLIDHQLQFEELNKIWAPSQLQLEQTEFDDLGWLFDINHHPREEAKRPKLCSEEAVSCSSSLWPRAHYMSQLDMYVMPYTVPF</sequence>
<keyword evidence="3" id="KW-1185">Reference proteome</keyword>
<name>A0A2G5C9A2_AQUCA</name>
<feature type="compositionally biased region" description="Basic and acidic residues" evidence="1">
    <location>
        <begin position="46"/>
        <end position="55"/>
    </location>
</feature>
<gene>
    <name evidence="2" type="ORF">AQUCO_07500044v1</name>
</gene>
<dbReference type="PANTHER" id="PTHR34660">
    <property type="entry name" value="MYB-LIKE PROTEIN X"/>
    <property type="match status" value="1"/>
</dbReference>
<dbReference type="InParanoid" id="A0A2G5C9A2"/>
<accession>A0A2G5C9A2</accession>
<feature type="region of interest" description="Disordered" evidence="1">
    <location>
        <begin position="87"/>
        <end position="125"/>
    </location>
</feature>
<evidence type="ECO:0000313" key="3">
    <source>
        <dbReference type="Proteomes" id="UP000230069"/>
    </source>
</evidence>
<feature type="region of interest" description="Disordered" evidence="1">
    <location>
        <begin position="31"/>
        <end position="64"/>
    </location>
</feature>
<evidence type="ECO:0000256" key="1">
    <source>
        <dbReference type="SAM" id="MobiDB-lite"/>
    </source>
</evidence>
<organism evidence="2 3">
    <name type="scientific">Aquilegia coerulea</name>
    <name type="common">Rocky mountain columbine</name>
    <dbReference type="NCBI Taxonomy" id="218851"/>
    <lineage>
        <taxon>Eukaryota</taxon>
        <taxon>Viridiplantae</taxon>
        <taxon>Streptophyta</taxon>
        <taxon>Embryophyta</taxon>
        <taxon>Tracheophyta</taxon>
        <taxon>Spermatophyta</taxon>
        <taxon>Magnoliopsida</taxon>
        <taxon>Ranunculales</taxon>
        <taxon>Ranunculaceae</taxon>
        <taxon>Thalictroideae</taxon>
        <taxon>Aquilegia</taxon>
    </lineage>
</organism>
<evidence type="ECO:0000313" key="2">
    <source>
        <dbReference type="EMBL" id="PIA27858.1"/>
    </source>
</evidence>